<proteinExistence type="predicted"/>
<keyword evidence="2" id="KW-0812">Transmembrane</keyword>
<protein>
    <submittedName>
        <fullName evidence="3">Uncharacterized protein</fullName>
    </submittedName>
</protein>
<keyword evidence="2" id="KW-0472">Membrane</keyword>
<evidence type="ECO:0000256" key="1">
    <source>
        <dbReference type="SAM" id="MobiDB-lite"/>
    </source>
</evidence>
<feature type="transmembrane region" description="Helical" evidence="2">
    <location>
        <begin position="21"/>
        <end position="45"/>
    </location>
</feature>
<organism evidence="3">
    <name type="scientific">uncultured Rubrobacteraceae bacterium</name>
    <dbReference type="NCBI Taxonomy" id="349277"/>
    <lineage>
        <taxon>Bacteria</taxon>
        <taxon>Bacillati</taxon>
        <taxon>Actinomycetota</taxon>
        <taxon>Rubrobacteria</taxon>
        <taxon>Rubrobacterales</taxon>
        <taxon>Rubrobacteraceae</taxon>
        <taxon>environmental samples</taxon>
    </lineage>
</organism>
<sequence length="216" mass="24342">MRTYSHALLTLHASRRHAPRTYTYAILGATLPDVPALVGAAWLAANRLGRFSRKDFQTEVCGRSLFSRPDAALHRTLTVSGAFALHAVLNTKRRGTLTPLYAFLLGWAGHVFAHALSHGSDARPLIWPVSAYRFESPVSYRELPRTRPPRLPLRRRRTRGGPLRRPQGDHRHRRPAPPLGPGSLQAHRQHDRALLLDILSDSIYHPCGCYIEYRSV</sequence>
<dbReference type="AlphaFoldDB" id="A0A6J4P4R4"/>
<dbReference type="EMBL" id="CADCUZ010000039">
    <property type="protein sequence ID" value="CAA9406251.1"/>
    <property type="molecule type" value="Genomic_DNA"/>
</dbReference>
<reference evidence="3" key="1">
    <citation type="submission" date="2020-02" db="EMBL/GenBank/DDBJ databases">
        <authorList>
            <person name="Meier V. D."/>
        </authorList>
    </citation>
    <scope>NUCLEOTIDE SEQUENCE</scope>
    <source>
        <strain evidence="3">AVDCRST_MAG55</strain>
    </source>
</reference>
<evidence type="ECO:0000313" key="3">
    <source>
        <dbReference type="EMBL" id="CAA9406251.1"/>
    </source>
</evidence>
<accession>A0A6J4P4R4</accession>
<gene>
    <name evidence="3" type="ORF">AVDCRST_MAG55-1011</name>
</gene>
<evidence type="ECO:0000256" key="2">
    <source>
        <dbReference type="SAM" id="Phobius"/>
    </source>
</evidence>
<feature type="region of interest" description="Disordered" evidence="1">
    <location>
        <begin position="142"/>
        <end position="185"/>
    </location>
</feature>
<keyword evidence="2" id="KW-1133">Transmembrane helix</keyword>
<name>A0A6J4P4R4_9ACTN</name>